<organism evidence="1 2">
    <name type="scientific">Dentiscutata erythropus</name>
    <dbReference type="NCBI Taxonomy" id="1348616"/>
    <lineage>
        <taxon>Eukaryota</taxon>
        <taxon>Fungi</taxon>
        <taxon>Fungi incertae sedis</taxon>
        <taxon>Mucoromycota</taxon>
        <taxon>Glomeromycotina</taxon>
        <taxon>Glomeromycetes</taxon>
        <taxon>Diversisporales</taxon>
        <taxon>Gigasporaceae</taxon>
        <taxon>Dentiscutata</taxon>
    </lineage>
</organism>
<comment type="caution">
    <text evidence="1">The sequence shown here is derived from an EMBL/GenBank/DDBJ whole genome shotgun (WGS) entry which is preliminary data.</text>
</comment>
<evidence type="ECO:0000313" key="2">
    <source>
        <dbReference type="Proteomes" id="UP000789405"/>
    </source>
</evidence>
<keyword evidence="2" id="KW-1185">Reference proteome</keyword>
<sequence length="270" mass="31875">KDQIAKKKNKIENLTEFGLANDMIIESDEDNSDNYEDQDEIENNDSIKYEVDSEYESNLLITNFSIHVESDPNDISYLLLTMDYFATFPKSNYHVSKLFGLDKNFIKFYVCPKYPKLFWTQEYLSEICQSNCICEAKLKKPVCISKEKILYKAIKTYPYYSIILYLKKILLLPEIEEVLESFGLIPEPHKPSITELIVYELDKLWSGVIINLQNMVNFFVFLILPSGKVNFSEFNQEFSHLNNVEHKQLFNNWLNANNREKKQIFDKYEI</sequence>
<reference evidence="1" key="1">
    <citation type="submission" date="2021-06" db="EMBL/GenBank/DDBJ databases">
        <authorList>
            <person name="Kallberg Y."/>
            <person name="Tangrot J."/>
            <person name="Rosling A."/>
        </authorList>
    </citation>
    <scope>NUCLEOTIDE SEQUENCE</scope>
    <source>
        <strain evidence="1">MA453B</strain>
    </source>
</reference>
<feature type="non-terminal residue" evidence="1">
    <location>
        <position position="270"/>
    </location>
</feature>
<proteinExistence type="predicted"/>
<evidence type="ECO:0000313" key="1">
    <source>
        <dbReference type="EMBL" id="CAG8787208.1"/>
    </source>
</evidence>
<protein>
    <submittedName>
        <fullName evidence="1">16639_t:CDS:1</fullName>
    </submittedName>
</protein>
<dbReference type="AlphaFoldDB" id="A0A9N9JM22"/>
<dbReference type="Proteomes" id="UP000789405">
    <property type="component" value="Unassembled WGS sequence"/>
</dbReference>
<gene>
    <name evidence="1" type="ORF">DERYTH_LOCUS20660</name>
</gene>
<accession>A0A9N9JM22</accession>
<name>A0A9N9JM22_9GLOM</name>
<dbReference type="OrthoDB" id="3269001at2759"/>
<dbReference type="EMBL" id="CAJVPY010024740">
    <property type="protein sequence ID" value="CAG8787208.1"/>
    <property type="molecule type" value="Genomic_DNA"/>
</dbReference>